<organism evidence="6 7">
    <name type="scientific">Dillenia turbinata</name>
    <dbReference type="NCBI Taxonomy" id="194707"/>
    <lineage>
        <taxon>Eukaryota</taxon>
        <taxon>Viridiplantae</taxon>
        <taxon>Streptophyta</taxon>
        <taxon>Embryophyta</taxon>
        <taxon>Tracheophyta</taxon>
        <taxon>Spermatophyta</taxon>
        <taxon>Magnoliopsida</taxon>
        <taxon>eudicotyledons</taxon>
        <taxon>Gunneridae</taxon>
        <taxon>Pentapetalae</taxon>
        <taxon>Dilleniales</taxon>
        <taxon>Dilleniaceae</taxon>
        <taxon>Dillenia</taxon>
    </lineage>
</organism>
<proteinExistence type="predicted"/>
<dbReference type="GO" id="GO:0030014">
    <property type="term" value="C:CCR4-NOT complex"/>
    <property type="evidence" value="ECO:0007669"/>
    <property type="project" value="InterPro"/>
</dbReference>
<dbReference type="SMART" id="SM00361">
    <property type="entry name" value="RRM_1"/>
    <property type="match status" value="1"/>
</dbReference>
<dbReference type="InterPro" id="IPR039515">
    <property type="entry name" value="NOT4_mRING-HC-C4C4"/>
</dbReference>
<keyword evidence="7" id="KW-1185">Reference proteome</keyword>
<evidence type="ECO:0000259" key="5">
    <source>
        <dbReference type="PROSITE" id="PS50102"/>
    </source>
</evidence>
<evidence type="ECO:0000256" key="3">
    <source>
        <dbReference type="SAM" id="MobiDB-lite"/>
    </source>
</evidence>
<dbReference type="FunFam" id="3.30.70.330:FF:000161">
    <property type="entry name" value="RNA binding (RRM/RBD/RNP motifs) family protein"/>
    <property type="match status" value="1"/>
</dbReference>
<dbReference type="SUPFAM" id="SSF57850">
    <property type="entry name" value="RING/U-box"/>
    <property type="match status" value="1"/>
</dbReference>
<dbReference type="InterPro" id="IPR012677">
    <property type="entry name" value="Nucleotide-bd_a/b_plait_sf"/>
</dbReference>
<name>A0AAN8ZMF5_9MAGN</name>
<dbReference type="Pfam" id="PF14570">
    <property type="entry name" value="zf-RING_4"/>
    <property type="match status" value="1"/>
</dbReference>
<dbReference type="InterPro" id="IPR035979">
    <property type="entry name" value="RBD_domain_sf"/>
</dbReference>
<feature type="compositionally biased region" description="Polar residues" evidence="3">
    <location>
        <begin position="566"/>
        <end position="577"/>
    </location>
</feature>
<dbReference type="GO" id="GO:0003723">
    <property type="term" value="F:RNA binding"/>
    <property type="evidence" value="ECO:0007669"/>
    <property type="project" value="UniProtKB-UniRule"/>
</dbReference>
<dbReference type="AlphaFoldDB" id="A0AAN8ZMF5"/>
<dbReference type="Proteomes" id="UP001370490">
    <property type="component" value="Unassembled WGS sequence"/>
</dbReference>
<dbReference type="PANTHER" id="PTHR12603">
    <property type="entry name" value="CCR4-NOT TRANSCRIPTION COMPLEX RELATED"/>
    <property type="match status" value="1"/>
</dbReference>
<feature type="region of interest" description="Disordered" evidence="3">
    <location>
        <begin position="566"/>
        <end position="605"/>
    </location>
</feature>
<protein>
    <recommendedName>
        <fullName evidence="8">CCR4-NOT transcription complex subunit 4</fullName>
    </recommendedName>
</protein>
<dbReference type="InterPro" id="IPR013083">
    <property type="entry name" value="Znf_RING/FYVE/PHD"/>
</dbReference>
<dbReference type="GO" id="GO:0008270">
    <property type="term" value="F:zinc ion binding"/>
    <property type="evidence" value="ECO:0007669"/>
    <property type="project" value="UniProtKB-KW"/>
</dbReference>
<feature type="compositionally biased region" description="Basic and acidic residues" evidence="3">
    <location>
        <begin position="581"/>
        <end position="599"/>
    </location>
</feature>
<feature type="non-terminal residue" evidence="6">
    <location>
        <position position="1"/>
    </location>
</feature>
<dbReference type="EMBL" id="JBAMMX010000004">
    <property type="protein sequence ID" value="KAK6942857.1"/>
    <property type="molecule type" value="Genomic_DNA"/>
</dbReference>
<dbReference type="InterPro" id="IPR003954">
    <property type="entry name" value="RRM_euk-type"/>
</dbReference>
<keyword evidence="1" id="KW-0479">Metal-binding</keyword>
<keyword evidence="2" id="KW-0694">RNA-binding</keyword>
<dbReference type="SMART" id="SM00360">
    <property type="entry name" value="RRM"/>
    <property type="match status" value="1"/>
</dbReference>
<comment type="caution">
    <text evidence="6">The sequence shown here is derived from an EMBL/GenBank/DDBJ whole genome shotgun (WGS) entry which is preliminary data.</text>
</comment>
<evidence type="ECO:0000313" key="6">
    <source>
        <dbReference type="EMBL" id="KAK6942857.1"/>
    </source>
</evidence>
<dbReference type="InterPro" id="IPR034261">
    <property type="entry name" value="CNOT4_RRM"/>
</dbReference>
<dbReference type="PROSITE" id="PS50102">
    <property type="entry name" value="RRM"/>
    <property type="match status" value="1"/>
</dbReference>
<feature type="domain" description="RING-type" evidence="4">
    <location>
        <begin position="11"/>
        <end position="59"/>
    </location>
</feature>
<dbReference type="Gene3D" id="3.30.70.330">
    <property type="match status" value="1"/>
</dbReference>
<evidence type="ECO:0000313" key="7">
    <source>
        <dbReference type="Proteomes" id="UP001370490"/>
    </source>
</evidence>
<keyword evidence="1" id="KW-0862">Zinc</keyword>
<dbReference type="InterPro" id="IPR039780">
    <property type="entry name" value="Mot2"/>
</dbReference>
<gene>
    <name evidence="6" type="ORF">RJ641_028234</name>
</gene>
<feature type="domain" description="RRM" evidence="5">
    <location>
        <begin position="112"/>
        <end position="198"/>
    </location>
</feature>
<dbReference type="PROSITE" id="PS50089">
    <property type="entry name" value="ZF_RING_2"/>
    <property type="match status" value="1"/>
</dbReference>
<dbReference type="PANTHER" id="PTHR12603:SF22">
    <property type="entry name" value="TRANSCRIPTION FACTOR C2H2 FAMILY-RELATED"/>
    <property type="match status" value="1"/>
</dbReference>
<sequence length="971" mass="106324">ETMSDKGEKTCPLCTEEMDLTDQQLKPCKCGYEICVWCWHQIMDMAEKKDSYGRCPACRTPYDKEKIVGMAAKCESLVAEIHSERKKKMQKAKPKASISKKNLVNARVIQRNLAHIMGLPLDLADEDLLQRKEYFGQYGRVLKVSIARTTNGAIQHSSNNICSVYITYSKGEEAVRCIQSVHNFVLEGRPLRACFGTTKYCHSWLKNLPCSNSDCLYLHNFGAQEDTFDKDEIATAFASSRVQEITGANNNQRRSGNILPPPAFEHQSSKISSVGKPVAASALNNITQDFGPCINGSYGRPVALPAAGSWVKCVSSRQSPASGLSVSEAPTVQKLGISGSPPVSFSDILSTKKYTSDVGNRSAAAKELCAAQPNNKLLQLGSRDEYAPRDCQIAVSNAKVVAPLGETSYITTTKDNSSNVPASKKSGETLAPPCCTSSIKLNRPSSAPGLESCSNAVHGNNQDLSSDVSLVSIKSSYEEISFIPTLPDDSISNNLSVLPSGSLQEDSDHYLREPSNLQAVREATEKASVACNFKDEDSFTAARQVSEAFDSIYYAPSMTCSYDTLPGSSQSSCGQLQESDESFHPSPKSDPDSEHKIFDEPSGSFPLQSFLSDRFAKNNVGTTHRQDKVFLESPNSSKVMNKGSSGKIDDGVARGDEYAALDLGENSIISNILALDMDPWEDSMATTQDLITMLGRTDEKQGSHKVLGLRNLHNSKESRFSFAREDEFANPLSDLECIASDVINLLNADTAQEDTKGCKNAFKSSSLVSSLQESCNGSGYQSLNSLSVNQSLQKSLWLENQFQAPPPLNSGNLGDVEFNDPAILAVGRGIASVDLKADSSNMGLNLSPQFNHQMLMQHSVSPHENMRFSDQYANRFPFSNDAYSIPPGFLQQSQGSNISPFMQMNSQQCRNPDIAYHPWKNRNDIMSTSDLGISELLSKQRMGSNKFMPNYEDYNFQMPGLDEVYSRGFIM</sequence>
<evidence type="ECO:0008006" key="8">
    <source>
        <dbReference type="Google" id="ProtNLM"/>
    </source>
</evidence>
<dbReference type="CDD" id="cd16618">
    <property type="entry name" value="mRING-HC-C4C4_CNOT4"/>
    <property type="match status" value="1"/>
</dbReference>
<evidence type="ECO:0000256" key="2">
    <source>
        <dbReference type="PROSITE-ProRule" id="PRU00176"/>
    </source>
</evidence>
<evidence type="ECO:0000256" key="1">
    <source>
        <dbReference type="PROSITE-ProRule" id="PRU00175"/>
    </source>
</evidence>
<dbReference type="InterPro" id="IPR000504">
    <property type="entry name" value="RRM_dom"/>
</dbReference>
<keyword evidence="1" id="KW-0863">Zinc-finger</keyword>
<dbReference type="Gene3D" id="3.30.40.10">
    <property type="entry name" value="Zinc/RING finger domain, C3HC4 (zinc finger)"/>
    <property type="match status" value="1"/>
</dbReference>
<evidence type="ECO:0000259" key="4">
    <source>
        <dbReference type="PROSITE" id="PS50089"/>
    </source>
</evidence>
<dbReference type="SUPFAM" id="SSF54928">
    <property type="entry name" value="RNA-binding domain, RBD"/>
    <property type="match status" value="1"/>
</dbReference>
<accession>A0AAN8ZMF5</accession>
<dbReference type="GO" id="GO:0016567">
    <property type="term" value="P:protein ubiquitination"/>
    <property type="evidence" value="ECO:0007669"/>
    <property type="project" value="TreeGrafter"/>
</dbReference>
<dbReference type="GO" id="GO:0004842">
    <property type="term" value="F:ubiquitin-protein transferase activity"/>
    <property type="evidence" value="ECO:0007669"/>
    <property type="project" value="InterPro"/>
</dbReference>
<dbReference type="CDD" id="cd12438">
    <property type="entry name" value="RRM_CNOT4"/>
    <property type="match status" value="1"/>
</dbReference>
<dbReference type="InterPro" id="IPR001841">
    <property type="entry name" value="Znf_RING"/>
</dbReference>
<reference evidence="6 7" key="1">
    <citation type="submission" date="2023-12" db="EMBL/GenBank/DDBJ databases">
        <title>A high-quality genome assembly for Dillenia turbinata (Dilleniales).</title>
        <authorList>
            <person name="Chanderbali A."/>
        </authorList>
    </citation>
    <scope>NUCLEOTIDE SEQUENCE [LARGE SCALE GENOMIC DNA]</scope>
    <source>
        <strain evidence="6">LSX21</strain>
        <tissue evidence="6">Leaf</tissue>
    </source>
</reference>